<protein>
    <submittedName>
        <fullName evidence="1">Uncharacterized protein</fullName>
    </submittedName>
</protein>
<proteinExistence type="predicted"/>
<dbReference type="EMBL" id="VSSQ01054800">
    <property type="protein sequence ID" value="MPN08715.1"/>
    <property type="molecule type" value="Genomic_DNA"/>
</dbReference>
<name>A0A645F324_9ZZZZ</name>
<dbReference type="AlphaFoldDB" id="A0A645F324"/>
<sequence>MGEAVRPHKGGQIRVKGGERLRPGPLVLHDAEEVHHLVAKGGQVACGGGGNLAGNAPKPLLNELFQAPPGAVAGEHGQIVNVEIAAFVGLSHLRVVNLAEPVVGGDSPGVGQNQPAHGVGDGGILLHPPVVDVQVVVDQILIVQHGGA</sequence>
<organism evidence="1">
    <name type="scientific">bioreactor metagenome</name>
    <dbReference type="NCBI Taxonomy" id="1076179"/>
    <lineage>
        <taxon>unclassified sequences</taxon>
        <taxon>metagenomes</taxon>
        <taxon>ecological metagenomes</taxon>
    </lineage>
</organism>
<gene>
    <name evidence="1" type="ORF">SDC9_156000</name>
</gene>
<accession>A0A645F324</accession>
<evidence type="ECO:0000313" key="1">
    <source>
        <dbReference type="EMBL" id="MPN08715.1"/>
    </source>
</evidence>
<reference evidence="1" key="1">
    <citation type="submission" date="2019-08" db="EMBL/GenBank/DDBJ databases">
        <authorList>
            <person name="Kucharzyk K."/>
            <person name="Murdoch R.W."/>
            <person name="Higgins S."/>
            <person name="Loffler F."/>
        </authorList>
    </citation>
    <scope>NUCLEOTIDE SEQUENCE</scope>
</reference>
<comment type="caution">
    <text evidence="1">The sequence shown here is derived from an EMBL/GenBank/DDBJ whole genome shotgun (WGS) entry which is preliminary data.</text>
</comment>